<dbReference type="GO" id="GO:0000162">
    <property type="term" value="P:L-tryptophan biosynthetic process"/>
    <property type="evidence" value="ECO:0007669"/>
    <property type="project" value="UniProtKB-UniRule"/>
</dbReference>
<comment type="function">
    <text evidence="9">Catalyzes the transfer of the phosphoribosyl group of 5-phosphorylribose-1-pyrophosphate (PRPP) to anthranilate to yield N-(5'-phosphoribosyl)-anthranilate (PRA).</text>
</comment>
<evidence type="ECO:0000256" key="2">
    <source>
        <dbReference type="ARBA" id="ARBA00022605"/>
    </source>
</evidence>
<sequence length="341" mass="35475">MSSSLLAIVQHSLTGQPLSFAQAEQFFTAVVNGEVDQIHLTALLVALKLRGETAAEIAGAASAMRQAAIKLPQAISGSIDCCGTGGDGSNSINISTTAAIVAAAMGMTVVKHGNRSVSSRSGSADLLEQLGINIAMTPQQAFNSLQHSNCSFLFAPQYHAGIKHAMTVRNSLKSRTIFNLLGPLVNPACPDFQLLGVYDAKLCRVMAEALQQLGVKRAWVVNGSGCDEIALHGDTTVCELNQGHISEFTLTAADFGLTTTPLSALAGGEPAENAAATLAILQGQGAPAHNAAVAVNVAAMMKITGLGDDLAANTQSVLQLLLSKQAYSTLQQFKELSHDHE</sequence>
<dbReference type="Gene3D" id="1.20.970.10">
    <property type="entry name" value="Transferase, Pyrimidine Nucleoside Phosphorylase, Chain C"/>
    <property type="match status" value="1"/>
</dbReference>
<dbReference type="AlphaFoldDB" id="A0A1E7Q8I8"/>
<dbReference type="EC" id="2.4.2.18" evidence="9"/>
<comment type="catalytic activity">
    <reaction evidence="7 9">
        <text>N-(5-phospho-beta-D-ribosyl)anthranilate + diphosphate = 5-phospho-alpha-D-ribose 1-diphosphate + anthranilate</text>
        <dbReference type="Rhea" id="RHEA:11768"/>
        <dbReference type="ChEBI" id="CHEBI:16567"/>
        <dbReference type="ChEBI" id="CHEBI:18277"/>
        <dbReference type="ChEBI" id="CHEBI:33019"/>
        <dbReference type="ChEBI" id="CHEBI:58017"/>
        <dbReference type="EC" id="2.4.2.18"/>
    </reaction>
</comment>
<evidence type="ECO:0000256" key="9">
    <source>
        <dbReference type="HAMAP-Rule" id="MF_00211"/>
    </source>
</evidence>
<dbReference type="Pfam" id="PF00591">
    <property type="entry name" value="Glycos_transf_3"/>
    <property type="match status" value="1"/>
</dbReference>
<dbReference type="SUPFAM" id="SSF47648">
    <property type="entry name" value="Nucleoside phosphorylase/phosphoribosyltransferase N-terminal domain"/>
    <property type="match status" value="1"/>
</dbReference>
<dbReference type="InterPro" id="IPR005940">
    <property type="entry name" value="Anthranilate_Pribosyl_Tfrase"/>
</dbReference>
<dbReference type="OrthoDB" id="9806430at2"/>
<evidence type="ECO:0000256" key="5">
    <source>
        <dbReference type="ARBA" id="ARBA00022822"/>
    </source>
</evidence>
<keyword evidence="4 9" id="KW-0808">Transferase</keyword>
<name>A0A1E7Q8I8_9GAMM</name>
<dbReference type="GO" id="GO:0005829">
    <property type="term" value="C:cytosol"/>
    <property type="evidence" value="ECO:0007669"/>
    <property type="project" value="TreeGrafter"/>
</dbReference>
<evidence type="ECO:0000256" key="4">
    <source>
        <dbReference type="ARBA" id="ARBA00022679"/>
    </source>
</evidence>
<comment type="similarity">
    <text evidence="9">Belongs to the anthranilate phosphoribosyltransferase family.</text>
</comment>
<dbReference type="GO" id="GO:0000287">
    <property type="term" value="F:magnesium ion binding"/>
    <property type="evidence" value="ECO:0007669"/>
    <property type="project" value="UniProtKB-UniRule"/>
</dbReference>
<feature type="binding site" evidence="9">
    <location>
        <position position="169"/>
    </location>
    <ligand>
        <name>anthranilate</name>
        <dbReference type="ChEBI" id="CHEBI:16567"/>
        <label>2</label>
    </ligand>
</feature>
<evidence type="ECO:0000256" key="3">
    <source>
        <dbReference type="ARBA" id="ARBA00022676"/>
    </source>
</evidence>
<dbReference type="InterPro" id="IPR036320">
    <property type="entry name" value="Glycosyl_Trfase_fam3_N_dom_sf"/>
</dbReference>
<feature type="binding site" evidence="9">
    <location>
        <position position="83"/>
    </location>
    <ligand>
        <name>anthranilate</name>
        <dbReference type="ChEBI" id="CHEBI:16567"/>
        <label>1</label>
    </ligand>
</feature>
<keyword evidence="13" id="KW-1185">Reference proteome</keyword>
<evidence type="ECO:0000259" key="10">
    <source>
        <dbReference type="Pfam" id="PF00591"/>
    </source>
</evidence>
<feature type="binding site" evidence="9">
    <location>
        <position position="228"/>
    </location>
    <ligand>
        <name>Mg(2+)</name>
        <dbReference type="ChEBI" id="CHEBI:18420"/>
        <label>1</label>
    </ligand>
</feature>
<feature type="binding site" evidence="9">
    <location>
        <position position="227"/>
    </location>
    <ligand>
        <name>Mg(2+)</name>
        <dbReference type="ChEBI" id="CHEBI:18420"/>
        <label>2</label>
    </ligand>
</feature>
<feature type="binding site" evidence="9">
    <location>
        <position position="91"/>
    </location>
    <ligand>
        <name>5-phospho-alpha-D-ribose 1-diphosphate</name>
        <dbReference type="ChEBI" id="CHEBI:58017"/>
    </ligand>
</feature>
<evidence type="ECO:0000259" key="11">
    <source>
        <dbReference type="Pfam" id="PF02885"/>
    </source>
</evidence>
<keyword evidence="3 9" id="KW-0328">Glycosyltransferase</keyword>
<dbReference type="NCBIfam" id="TIGR01245">
    <property type="entry name" value="trpD"/>
    <property type="match status" value="1"/>
</dbReference>
<comment type="similarity">
    <text evidence="8">In the C-terminal section; belongs to the anthranilate phosphoribosyltransferase family.</text>
</comment>
<keyword evidence="9" id="KW-0479">Metal-binding</keyword>
<evidence type="ECO:0000313" key="12">
    <source>
        <dbReference type="EMBL" id="OEY70411.1"/>
    </source>
</evidence>
<dbReference type="Pfam" id="PF02885">
    <property type="entry name" value="Glycos_trans_3N"/>
    <property type="match status" value="1"/>
</dbReference>
<feature type="domain" description="Glycosyl transferase family 3" evidence="10">
    <location>
        <begin position="79"/>
        <end position="324"/>
    </location>
</feature>
<feature type="binding site" evidence="9">
    <location>
        <position position="114"/>
    </location>
    <ligand>
        <name>anthranilate</name>
        <dbReference type="ChEBI" id="CHEBI:16567"/>
        <label>1</label>
    </ligand>
</feature>
<evidence type="ECO:0000256" key="7">
    <source>
        <dbReference type="ARBA" id="ARBA00052328"/>
    </source>
</evidence>
<comment type="caution">
    <text evidence="9">Lacks conserved residue(s) required for the propagation of feature annotation.</text>
</comment>
<dbReference type="InterPro" id="IPR017459">
    <property type="entry name" value="Glycosyl_Trfase_fam3_N_dom"/>
</dbReference>
<keyword evidence="9" id="KW-0460">Magnesium</keyword>
<keyword evidence="5 9" id="KW-0822">Tryptophan biosynthesis</keyword>
<gene>
    <name evidence="9" type="primary">trpD</name>
    <name evidence="12" type="ORF">BI198_13125</name>
</gene>
<dbReference type="Proteomes" id="UP000242258">
    <property type="component" value="Unassembled WGS sequence"/>
</dbReference>
<comment type="pathway">
    <text evidence="1 9">Amino-acid biosynthesis; L-tryptophan biosynthesis; L-tryptophan from chorismate: step 2/5.</text>
</comment>
<comment type="caution">
    <text evidence="12">The sequence shown here is derived from an EMBL/GenBank/DDBJ whole genome shotgun (WGS) entry which is preliminary data.</text>
</comment>
<evidence type="ECO:0000256" key="6">
    <source>
        <dbReference type="ARBA" id="ARBA00023141"/>
    </source>
</evidence>
<comment type="subunit">
    <text evidence="9">Homodimer.</text>
</comment>
<dbReference type="Gene3D" id="3.40.1030.10">
    <property type="entry name" value="Nucleoside phosphorylase/phosphoribosyltransferase catalytic domain"/>
    <property type="match status" value="1"/>
</dbReference>
<dbReference type="EMBL" id="MKEK01000001">
    <property type="protein sequence ID" value="OEY70411.1"/>
    <property type="molecule type" value="Genomic_DNA"/>
</dbReference>
<evidence type="ECO:0000256" key="8">
    <source>
        <dbReference type="ARBA" id="ARBA00061188"/>
    </source>
</evidence>
<feature type="binding site" evidence="9">
    <location>
        <position position="123"/>
    </location>
    <ligand>
        <name>5-phospho-alpha-D-ribose 1-diphosphate</name>
        <dbReference type="ChEBI" id="CHEBI:58017"/>
    </ligand>
</feature>
<dbReference type="RefSeq" id="WP_070049965.1">
    <property type="nucleotide sequence ID" value="NZ_CBCSDO010000009.1"/>
</dbReference>
<dbReference type="GO" id="GO:0004048">
    <property type="term" value="F:anthranilate phosphoribosyltransferase activity"/>
    <property type="evidence" value="ECO:0007669"/>
    <property type="project" value="UniProtKB-UniRule"/>
</dbReference>
<dbReference type="UniPathway" id="UPA00035">
    <property type="reaction ID" value="UER00041"/>
</dbReference>
<dbReference type="PANTHER" id="PTHR43285:SF2">
    <property type="entry name" value="ANTHRANILATE PHOSPHORIBOSYLTRANSFERASE"/>
    <property type="match status" value="1"/>
</dbReference>
<feature type="domain" description="Glycosyl transferase family 3 N-terminal" evidence="11">
    <location>
        <begin position="9"/>
        <end position="68"/>
    </location>
</feature>
<feature type="binding site" evidence="9">
    <location>
        <begin position="86"/>
        <end position="87"/>
    </location>
    <ligand>
        <name>5-phospho-alpha-D-ribose 1-diphosphate</name>
        <dbReference type="ChEBI" id="CHEBI:58017"/>
    </ligand>
</feature>
<evidence type="ECO:0000313" key="13">
    <source>
        <dbReference type="Proteomes" id="UP000242258"/>
    </source>
</evidence>
<organism evidence="12 13">
    <name type="scientific">Rheinheimera salexigens</name>
    <dbReference type="NCBI Taxonomy" id="1628148"/>
    <lineage>
        <taxon>Bacteria</taxon>
        <taxon>Pseudomonadati</taxon>
        <taxon>Pseudomonadota</taxon>
        <taxon>Gammaproteobacteria</taxon>
        <taxon>Chromatiales</taxon>
        <taxon>Chromatiaceae</taxon>
        <taxon>Rheinheimera</taxon>
    </lineage>
</organism>
<dbReference type="HAMAP" id="MF_00211">
    <property type="entry name" value="TrpD"/>
    <property type="match status" value="1"/>
</dbReference>
<feature type="binding site" evidence="9">
    <location>
        <position position="83"/>
    </location>
    <ligand>
        <name>5-phospho-alpha-D-ribose 1-diphosphate</name>
        <dbReference type="ChEBI" id="CHEBI:58017"/>
    </ligand>
</feature>
<feature type="binding site" evidence="9">
    <location>
        <position position="228"/>
    </location>
    <ligand>
        <name>Mg(2+)</name>
        <dbReference type="ChEBI" id="CHEBI:18420"/>
        <label>2</label>
    </ligand>
</feature>
<proteinExistence type="inferred from homology"/>
<dbReference type="InterPro" id="IPR000312">
    <property type="entry name" value="Glycosyl_Trfase_fam3"/>
</dbReference>
<comment type="cofactor">
    <cofactor evidence="9">
        <name>Mg(2+)</name>
        <dbReference type="ChEBI" id="CHEBI:18420"/>
    </cofactor>
    <text evidence="9">Binds 2 magnesium ions per monomer.</text>
</comment>
<dbReference type="SUPFAM" id="SSF52418">
    <property type="entry name" value="Nucleoside phosphorylase/phosphoribosyltransferase catalytic domain"/>
    <property type="match status" value="1"/>
</dbReference>
<feature type="binding site" evidence="9">
    <location>
        <begin position="93"/>
        <end position="96"/>
    </location>
    <ligand>
        <name>5-phospho-alpha-D-ribose 1-diphosphate</name>
        <dbReference type="ChEBI" id="CHEBI:58017"/>
    </ligand>
</feature>
<dbReference type="InterPro" id="IPR035902">
    <property type="entry name" value="Nuc_phospho_transferase"/>
</dbReference>
<dbReference type="PANTHER" id="PTHR43285">
    <property type="entry name" value="ANTHRANILATE PHOSPHORIBOSYLTRANSFERASE"/>
    <property type="match status" value="1"/>
</dbReference>
<protein>
    <recommendedName>
        <fullName evidence="9">Anthranilate phosphoribosyltransferase</fullName>
        <ecNumber evidence="9">2.4.2.18</ecNumber>
    </recommendedName>
</protein>
<keyword evidence="2 9" id="KW-0028">Amino-acid biosynthesis</keyword>
<keyword evidence="6 9" id="KW-0057">Aromatic amino acid biosynthesis</keyword>
<dbReference type="FunFam" id="3.40.1030.10:FF:000002">
    <property type="entry name" value="Anthranilate phosphoribosyltransferase"/>
    <property type="match status" value="1"/>
</dbReference>
<reference evidence="13" key="1">
    <citation type="submission" date="2016-09" db="EMBL/GenBank/DDBJ databases">
        <authorList>
            <person name="Wan X."/>
            <person name="Hou S."/>
        </authorList>
    </citation>
    <scope>NUCLEOTIDE SEQUENCE [LARGE SCALE GENOMIC DNA]</scope>
    <source>
        <strain evidence="13">KH87</strain>
    </source>
</reference>
<dbReference type="STRING" id="1628148.BI198_13125"/>
<evidence type="ECO:0000256" key="1">
    <source>
        <dbReference type="ARBA" id="ARBA00004907"/>
    </source>
</evidence>
<feature type="binding site" evidence="9">
    <location>
        <position position="95"/>
    </location>
    <ligand>
        <name>Mg(2+)</name>
        <dbReference type="ChEBI" id="CHEBI:18420"/>
        <label>1</label>
    </ligand>
</feature>
<accession>A0A1E7Q8I8</accession>
<feature type="binding site" evidence="9">
    <location>
        <begin position="111"/>
        <end position="119"/>
    </location>
    <ligand>
        <name>5-phospho-alpha-D-ribose 1-diphosphate</name>
        <dbReference type="ChEBI" id="CHEBI:58017"/>
    </ligand>
</feature>